<dbReference type="EMBL" id="JASJEX010000002">
    <property type="protein sequence ID" value="MDJ1129247.1"/>
    <property type="molecule type" value="Genomic_DNA"/>
</dbReference>
<keyword evidence="3" id="KW-1003">Cell membrane</keyword>
<comment type="caution">
    <text evidence="10">The sequence shown here is derived from an EMBL/GenBank/DDBJ whole genome shotgun (WGS) entry which is preliminary data.</text>
</comment>
<dbReference type="InterPro" id="IPR005115">
    <property type="entry name" value="Gly_transporter"/>
</dbReference>
<accession>A0ABT6ZJK6</accession>
<evidence type="ECO:0000256" key="2">
    <source>
        <dbReference type="ARBA" id="ARBA00008193"/>
    </source>
</evidence>
<name>A0ABT6ZJK6_9ACTN</name>
<feature type="transmembrane region" description="Helical" evidence="8">
    <location>
        <begin position="125"/>
        <end position="144"/>
    </location>
</feature>
<proteinExistence type="inferred from homology"/>
<keyword evidence="5 8" id="KW-1133">Transmembrane helix</keyword>
<reference evidence="10" key="1">
    <citation type="submission" date="2023-05" db="EMBL/GenBank/DDBJ databases">
        <title>[olsenella] sp. nov., isolated from a pig farm feces dump.</title>
        <authorList>
            <person name="Chang Y.-H."/>
        </authorList>
    </citation>
    <scope>NUCLEOTIDE SEQUENCE</scope>
    <source>
        <strain evidence="10">YH-ols2217</strain>
    </source>
</reference>
<evidence type="ECO:0000256" key="6">
    <source>
        <dbReference type="ARBA" id="ARBA00023136"/>
    </source>
</evidence>
<keyword evidence="4 8" id="KW-0812">Transmembrane</keyword>
<evidence type="ECO:0000259" key="9">
    <source>
        <dbReference type="Pfam" id="PF03458"/>
    </source>
</evidence>
<evidence type="ECO:0000256" key="3">
    <source>
        <dbReference type="ARBA" id="ARBA00022475"/>
    </source>
</evidence>
<keyword evidence="6 8" id="KW-0472">Membrane</keyword>
<gene>
    <name evidence="10" type="ORF">QJ043_04035</name>
</gene>
<evidence type="ECO:0000256" key="1">
    <source>
        <dbReference type="ARBA" id="ARBA00004651"/>
    </source>
</evidence>
<evidence type="ECO:0000256" key="8">
    <source>
        <dbReference type="SAM" id="Phobius"/>
    </source>
</evidence>
<dbReference type="PANTHER" id="PTHR30506">
    <property type="entry name" value="INNER MEMBRANE PROTEIN"/>
    <property type="match status" value="1"/>
</dbReference>
<comment type="similarity">
    <text evidence="2">Belongs to the UPF0126 family.</text>
</comment>
<sequence length="309" mass="33214">MGLIFTQMNPESVSLALPVWIDIAAVLVGSSFGALTAAERKLDLLGALGLGFLCGLGGGLIRDIIMQVGNVYMLRNPSAIAASLVASAFVFFFSGIFRSRRLDKITAASDMLSVALFAASGTDKAIVYGLAFLPAVFMGLMTGVGGGMLRDTFLGDVPQIFRPGNLYALCALGGSCVYWLLVYAGIAKWAACLACVIVVLGLRWASIEFNIVTPADVDFTPKLVHYLQEKGIIGSRKPRPVLNPRDVTLQDNRRIKAYRAAFKNEIVQEVKEQLEAERLEKESSQATGSAEAVFTPESERSAESSDDSM</sequence>
<feature type="domain" description="Glycine transporter" evidence="9">
    <location>
        <begin position="109"/>
        <end position="181"/>
    </location>
</feature>
<organism evidence="10 11">
    <name type="scientific">Kribbibacterium absianum</name>
    <dbReference type="NCBI Taxonomy" id="3044210"/>
    <lineage>
        <taxon>Bacteria</taxon>
        <taxon>Bacillati</taxon>
        <taxon>Actinomycetota</taxon>
        <taxon>Coriobacteriia</taxon>
        <taxon>Coriobacteriales</taxon>
        <taxon>Kribbibacteriaceae</taxon>
        <taxon>Kribbibacterium</taxon>
    </lineage>
</organism>
<evidence type="ECO:0000256" key="7">
    <source>
        <dbReference type="SAM" id="MobiDB-lite"/>
    </source>
</evidence>
<feature type="transmembrane region" description="Helical" evidence="8">
    <location>
        <begin position="77"/>
        <end position="97"/>
    </location>
</feature>
<keyword evidence="11" id="KW-1185">Reference proteome</keyword>
<feature type="transmembrane region" description="Helical" evidence="8">
    <location>
        <begin position="164"/>
        <end position="182"/>
    </location>
</feature>
<feature type="domain" description="Glycine transporter" evidence="9">
    <location>
        <begin position="20"/>
        <end position="93"/>
    </location>
</feature>
<feature type="transmembrane region" description="Helical" evidence="8">
    <location>
        <begin position="15"/>
        <end position="37"/>
    </location>
</feature>
<dbReference type="PANTHER" id="PTHR30506:SF3">
    <property type="entry name" value="UPF0126 INNER MEMBRANE PROTEIN YADS-RELATED"/>
    <property type="match status" value="1"/>
</dbReference>
<dbReference type="RefSeq" id="WP_283713941.1">
    <property type="nucleotide sequence ID" value="NZ_JASJEW010000008.1"/>
</dbReference>
<feature type="region of interest" description="Disordered" evidence="7">
    <location>
        <begin position="278"/>
        <end position="309"/>
    </location>
</feature>
<evidence type="ECO:0000313" key="10">
    <source>
        <dbReference type="EMBL" id="MDJ1129247.1"/>
    </source>
</evidence>
<dbReference type="Proteomes" id="UP001431693">
    <property type="component" value="Unassembled WGS sequence"/>
</dbReference>
<protein>
    <submittedName>
        <fullName evidence="10">TRIC cation channel family protein</fullName>
    </submittedName>
</protein>
<evidence type="ECO:0000313" key="11">
    <source>
        <dbReference type="Proteomes" id="UP001431693"/>
    </source>
</evidence>
<dbReference type="Pfam" id="PF03458">
    <property type="entry name" value="Gly_transporter"/>
    <property type="match status" value="2"/>
</dbReference>
<evidence type="ECO:0000256" key="5">
    <source>
        <dbReference type="ARBA" id="ARBA00022989"/>
    </source>
</evidence>
<evidence type="ECO:0000256" key="4">
    <source>
        <dbReference type="ARBA" id="ARBA00022692"/>
    </source>
</evidence>
<comment type="subcellular location">
    <subcellularLocation>
        <location evidence="1">Cell membrane</location>
        <topology evidence="1">Multi-pass membrane protein</topology>
    </subcellularLocation>
</comment>
<feature type="transmembrane region" description="Helical" evidence="8">
    <location>
        <begin position="44"/>
        <end position="65"/>
    </location>
</feature>